<sequence length="125" mass="13572">MHDITFRGDGEFPEPGSEADVLLDACGRVAAWGPGAQQMLGCPAREAVGRSADEFLYDPADAADIVRRWEKGARRGLWSCDSAAGSRWRPRSGSVPSRPRTVIRSGWCRRPVPPYSARTNTGAPC</sequence>
<name>A0A4D4N9V4_STRAX</name>
<reference evidence="2 3" key="1">
    <citation type="submission" date="2019-04" db="EMBL/GenBank/DDBJ databases">
        <title>Draft genome sequences of Streptomyces avermitilis ATCC 31267.</title>
        <authorList>
            <person name="Komaki H."/>
            <person name="Tamura T."/>
            <person name="Hosoyama A."/>
        </authorList>
    </citation>
    <scope>NUCLEOTIDE SEQUENCE [LARGE SCALE GENOMIC DNA]</scope>
    <source>
        <strain evidence="2 3">ATCC 31267</strain>
    </source>
</reference>
<dbReference type="InterPro" id="IPR000014">
    <property type="entry name" value="PAS"/>
</dbReference>
<evidence type="ECO:0000259" key="1">
    <source>
        <dbReference type="PROSITE" id="PS50112"/>
    </source>
</evidence>
<dbReference type="InterPro" id="IPR035965">
    <property type="entry name" value="PAS-like_dom_sf"/>
</dbReference>
<evidence type="ECO:0000313" key="2">
    <source>
        <dbReference type="EMBL" id="GDY79947.1"/>
    </source>
</evidence>
<accession>A0A4D4N9V4</accession>
<dbReference type="AlphaFoldDB" id="A0A4D4N9V4"/>
<dbReference type="PROSITE" id="PS50112">
    <property type="entry name" value="PAS"/>
    <property type="match status" value="1"/>
</dbReference>
<comment type="caution">
    <text evidence="2">The sequence shown here is derived from an EMBL/GenBank/DDBJ whole genome shotgun (WGS) entry which is preliminary data.</text>
</comment>
<dbReference type="CDD" id="cd00130">
    <property type="entry name" value="PAS"/>
    <property type="match status" value="1"/>
</dbReference>
<proteinExistence type="predicted"/>
<evidence type="ECO:0000313" key="3">
    <source>
        <dbReference type="Proteomes" id="UP000299211"/>
    </source>
</evidence>
<dbReference type="Proteomes" id="UP000299211">
    <property type="component" value="Unassembled WGS sequence"/>
</dbReference>
<organism evidence="2 3">
    <name type="scientific">Streptomyces avermitilis</name>
    <dbReference type="NCBI Taxonomy" id="33903"/>
    <lineage>
        <taxon>Bacteria</taxon>
        <taxon>Bacillati</taxon>
        <taxon>Actinomycetota</taxon>
        <taxon>Actinomycetes</taxon>
        <taxon>Kitasatosporales</taxon>
        <taxon>Streptomycetaceae</taxon>
        <taxon>Streptomyces</taxon>
    </lineage>
</organism>
<gene>
    <name evidence="2" type="ORF">SAV31267_094320</name>
</gene>
<protein>
    <recommendedName>
        <fullName evidence="1">PAS domain-containing protein</fullName>
    </recommendedName>
</protein>
<dbReference type="Gene3D" id="3.30.450.20">
    <property type="entry name" value="PAS domain"/>
    <property type="match status" value="1"/>
</dbReference>
<dbReference type="SUPFAM" id="SSF55785">
    <property type="entry name" value="PYP-like sensor domain (PAS domain)"/>
    <property type="match status" value="1"/>
</dbReference>
<dbReference type="EMBL" id="BJHY01000002">
    <property type="protein sequence ID" value="GDY79947.1"/>
    <property type="molecule type" value="Genomic_DNA"/>
</dbReference>
<feature type="domain" description="PAS" evidence="1">
    <location>
        <begin position="21"/>
        <end position="76"/>
    </location>
</feature>